<proteinExistence type="inferred from homology"/>
<evidence type="ECO:0000256" key="2">
    <source>
        <dbReference type="ARBA" id="ARBA00023121"/>
    </source>
</evidence>
<sequence>MSTSNSSFTTQVRFARALSVVRSLPDRGALQPTAAEKLNLYGLYKQAIQGDCNISRPSSKQVGRYAKWKAWERRRGISPVEAQKMYVNVLIELLVEFIHRYPDHEQAPSFSESLHYIELSDGTNEDEPFVDAWDPEDAEKEEYYLAHLGPHQLDERQLELSSPEQRYHHHHTQPMDTPSLATFTSSTNNSTYPETPELSPHYSQQHKYWQRNSTKYARPMDFLAHGANSSVASDTDTVDREVAAATASLALQSPSYHPYAPINTTTLRKSSVDKTNNNTVTPSAAVKRSSSSNSNKNNNSNSNKEEKSSRGLPVSERALESLQTEVTALSEQIDRLTRGMVARDERQRQMRWSWFRLIKSIMKHTLINSLVLLLVFMVLWRRKSPVALAIVSYVGPQAQEIMRHLVRRIVFWKVTV</sequence>
<protein>
    <submittedName>
        <fullName evidence="5">Acyl CoA binding protein-domain-containing protein</fullName>
    </submittedName>
</protein>
<dbReference type="Pfam" id="PF00887">
    <property type="entry name" value="ACBP"/>
    <property type="match status" value="1"/>
</dbReference>
<evidence type="ECO:0000256" key="3">
    <source>
        <dbReference type="SAM" id="MobiDB-lite"/>
    </source>
</evidence>
<keyword evidence="2" id="KW-0446">Lipid-binding</keyword>
<dbReference type="AlphaFoldDB" id="A0AAD5PBV0"/>
<accession>A0AAD5PBV0</accession>
<comment type="similarity">
    <text evidence="1">Belongs to the ACBP family.</text>
</comment>
<evidence type="ECO:0000256" key="1">
    <source>
        <dbReference type="ARBA" id="ARBA00005567"/>
    </source>
</evidence>
<gene>
    <name evidence="5" type="ORF">BDA99DRAFT_132927</name>
</gene>
<feature type="region of interest" description="Disordered" evidence="3">
    <location>
        <begin position="267"/>
        <end position="313"/>
    </location>
</feature>
<dbReference type="PRINTS" id="PR00689">
    <property type="entry name" value="ACOABINDINGP"/>
</dbReference>
<feature type="region of interest" description="Disordered" evidence="3">
    <location>
        <begin position="159"/>
        <end position="179"/>
    </location>
</feature>
<dbReference type="GO" id="GO:0006631">
    <property type="term" value="P:fatty acid metabolic process"/>
    <property type="evidence" value="ECO:0007669"/>
    <property type="project" value="TreeGrafter"/>
</dbReference>
<dbReference type="PROSITE" id="PS51228">
    <property type="entry name" value="ACB_2"/>
    <property type="match status" value="1"/>
</dbReference>
<evidence type="ECO:0000313" key="5">
    <source>
        <dbReference type="EMBL" id="KAI9257193.1"/>
    </source>
</evidence>
<dbReference type="PANTHER" id="PTHR23310">
    <property type="entry name" value="ACYL-COA-BINDING PROTEIN, ACBP"/>
    <property type="match status" value="1"/>
</dbReference>
<reference evidence="5" key="2">
    <citation type="submission" date="2023-02" db="EMBL/GenBank/DDBJ databases">
        <authorList>
            <consortium name="DOE Joint Genome Institute"/>
            <person name="Mondo S.J."/>
            <person name="Chang Y."/>
            <person name="Wang Y."/>
            <person name="Ahrendt S."/>
            <person name="Andreopoulos W."/>
            <person name="Barry K."/>
            <person name="Beard J."/>
            <person name="Benny G.L."/>
            <person name="Blankenship S."/>
            <person name="Bonito G."/>
            <person name="Cuomo C."/>
            <person name="Desiro A."/>
            <person name="Gervers K.A."/>
            <person name="Hundley H."/>
            <person name="Kuo A."/>
            <person name="LaButti K."/>
            <person name="Lang B.F."/>
            <person name="Lipzen A."/>
            <person name="O'Donnell K."/>
            <person name="Pangilinan J."/>
            <person name="Reynolds N."/>
            <person name="Sandor L."/>
            <person name="Smith M.W."/>
            <person name="Tsang A."/>
            <person name="Grigoriev I.V."/>
            <person name="Stajich J.E."/>
            <person name="Spatafora J.W."/>
        </authorList>
    </citation>
    <scope>NUCLEOTIDE SEQUENCE</scope>
    <source>
        <strain evidence="5">RSA 2281</strain>
    </source>
</reference>
<dbReference type="InterPro" id="IPR014352">
    <property type="entry name" value="FERM/acyl-CoA-bd_prot_sf"/>
</dbReference>
<feature type="compositionally biased region" description="Polar residues" evidence="3">
    <location>
        <begin position="267"/>
        <end position="282"/>
    </location>
</feature>
<name>A0AAD5PBV0_9FUNG</name>
<organism evidence="5 6">
    <name type="scientific">Phascolomyces articulosus</name>
    <dbReference type="NCBI Taxonomy" id="60185"/>
    <lineage>
        <taxon>Eukaryota</taxon>
        <taxon>Fungi</taxon>
        <taxon>Fungi incertae sedis</taxon>
        <taxon>Mucoromycota</taxon>
        <taxon>Mucoromycotina</taxon>
        <taxon>Mucoromycetes</taxon>
        <taxon>Mucorales</taxon>
        <taxon>Lichtheimiaceae</taxon>
        <taxon>Phascolomyces</taxon>
    </lineage>
</organism>
<dbReference type="EMBL" id="JAIXMP010000020">
    <property type="protein sequence ID" value="KAI9257193.1"/>
    <property type="molecule type" value="Genomic_DNA"/>
</dbReference>
<evidence type="ECO:0000313" key="6">
    <source>
        <dbReference type="Proteomes" id="UP001209540"/>
    </source>
</evidence>
<dbReference type="Gene3D" id="1.20.80.10">
    <property type="match status" value="1"/>
</dbReference>
<feature type="domain" description="ACB" evidence="4">
    <location>
        <begin position="10"/>
        <end position="99"/>
    </location>
</feature>
<dbReference type="InterPro" id="IPR000582">
    <property type="entry name" value="Acyl-CoA-binding_protein"/>
</dbReference>
<keyword evidence="6" id="KW-1185">Reference proteome</keyword>
<dbReference type="GO" id="GO:0000062">
    <property type="term" value="F:fatty-acyl-CoA binding"/>
    <property type="evidence" value="ECO:0007669"/>
    <property type="project" value="InterPro"/>
</dbReference>
<dbReference type="InterPro" id="IPR035984">
    <property type="entry name" value="Acyl-CoA-binding_sf"/>
</dbReference>
<dbReference type="Proteomes" id="UP001209540">
    <property type="component" value="Unassembled WGS sequence"/>
</dbReference>
<feature type="compositionally biased region" description="Low complexity" evidence="3">
    <location>
        <begin position="289"/>
        <end position="302"/>
    </location>
</feature>
<reference evidence="5" key="1">
    <citation type="journal article" date="2022" name="IScience">
        <title>Evolution of zygomycete secretomes and the origins of terrestrial fungal ecologies.</title>
        <authorList>
            <person name="Chang Y."/>
            <person name="Wang Y."/>
            <person name="Mondo S."/>
            <person name="Ahrendt S."/>
            <person name="Andreopoulos W."/>
            <person name="Barry K."/>
            <person name="Beard J."/>
            <person name="Benny G.L."/>
            <person name="Blankenship S."/>
            <person name="Bonito G."/>
            <person name="Cuomo C."/>
            <person name="Desiro A."/>
            <person name="Gervers K.A."/>
            <person name="Hundley H."/>
            <person name="Kuo A."/>
            <person name="LaButti K."/>
            <person name="Lang B.F."/>
            <person name="Lipzen A."/>
            <person name="O'Donnell K."/>
            <person name="Pangilinan J."/>
            <person name="Reynolds N."/>
            <person name="Sandor L."/>
            <person name="Smith M.E."/>
            <person name="Tsang A."/>
            <person name="Grigoriev I.V."/>
            <person name="Stajich J.E."/>
            <person name="Spatafora J.W."/>
        </authorList>
    </citation>
    <scope>NUCLEOTIDE SEQUENCE</scope>
    <source>
        <strain evidence="5">RSA 2281</strain>
    </source>
</reference>
<comment type="caution">
    <text evidence="5">The sequence shown here is derived from an EMBL/GenBank/DDBJ whole genome shotgun (WGS) entry which is preliminary data.</text>
</comment>
<evidence type="ECO:0000259" key="4">
    <source>
        <dbReference type="PROSITE" id="PS51228"/>
    </source>
</evidence>
<dbReference type="PANTHER" id="PTHR23310:SF62">
    <property type="entry name" value="ACYL-COA BINDING PROTEIN 1, ISOFORM A"/>
    <property type="match status" value="1"/>
</dbReference>
<dbReference type="SUPFAM" id="SSF47027">
    <property type="entry name" value="Acyl-CoA binding protein"/>
    <property type="match status" value="1"/>
</dbReference>